<keyword evidence="6" id="KW-0812">Transmembrane</keyword>
<gene>
    <name evidence="15" type="ORF">FHW18_004392</name>
</gene>
<feature type="domain" description="Trimeric autotransporter adhesin YadA-like stalk" evidence="14">
    <location>
        <begin position="857"/>
        <end position="884"/>
    </location>
</feature>
<dbReference type="Proteomes" id="UP000542125">
    <property type="component" value="Unassembled WGS sequence"/>
</dbReference>
<comment type="subcellular location">
    <subcellularLocation>
        <location evidence="2">Cell outer membrane</location>
    </subcellularLocation>
    <subcellularLocation>
        <location evidence="1">Cell surface</location>
    </subcellularLocation>
</comment>
<dbReference type="GO" id="GO:0009986">
    <property type="term" value="C:cell surface"/>
    <property type="evidence" value="ECO:0007669"/>
    <property type="project" value="UniProtKB-SubCell"/>
</dbReference>
<dbReference type="InterPro" id="IPR045584">
    <property type="entry name" value="Pilin-like"/>
</dbReference>
<evidence type="ECO:0000259" key="14">
    <source>
        <dbReference type="Pfam" id="PF05662"/>
    </source>
</evidence>
<dbReference type="EMBL" id="JACBYR010000002">
    <property type="protein sequence ID" value="NYE85085.1"/>
    <property type="molecule type" value="Genomic_DNA"/>
</dbReference>
<evidence type="ECO:0000256" key="4">
    <source>
        <dbReference type="ARBA" id="ARBA00022448"/>
    </source>
</evidence>
<evidence type="ECO:0000313" key="16">
    <source>
        <dbReference type="Proteomes" id="UP000542125"/>
    </source>
</evidence>
<dbReference type="GO" id="GO:0015031">
    <property type="term" value="P:protein transport"/>
    <property type="evidence" value="ECO:0007669"/>
    <property type="project" value="UniProtKB-KW"/>
</dbReference>
<evidence type="ECO:0000256" key="1">
    <source>
        <dbReference type="ARBA" id="ARBA00004241"/>
    </source>
</evidence>
<dbReference type="Pfam" id="PF03895">
    <property type="entry name" value="YadA_anchor"/>
    <property type="match status" value="1"/>
</dbReference>
<feature type="domain" description="Trimeric autotransporter adhesin YadA-like head" evidence="13">
    <location>
        <begin position="1616"/>
        <end position="1640"/>
    </location>
</feature>
<proteinExistence type="inferred from homology"/>
<dbReference type="SUPFAM" id="SSF101967">
    <property type="entry name" value="Adhesin YadA, collagen-binding domain"/>
    <property type="match status" value="8"/>
</dbReference>
<feature type="domain" description="Trimeric autotransporter adhesin YadA-like stalk" evidence="14">
    <location>
        <begin position="1645"/>
        <end position="1680"/>
    </location>
</feature>
<sequence>MRTWVAVAENARAKGKSGGARVGASAAVLLGASLVAAPSLAAGMHDTPDLLNGRLTTAPLVGSMTAALSQVSQTPQTVQVASTAPAVLQSATVSAMNGVVPMLNAPLMDTPMASPSMSQVPAVITAVPSLQNVAQTLKAPVAAVTAPLAGPTPTTVRTVAATTTQPVRTAITTTAARTAPIAQATQTTVAAVTGPIVGGAAAPVVSEPLATLSTAVPKLLSTVVTQSGGSDPASGLPTLVNAVIAPVSRVATPSGNGTPSISLVTDTLDTVVAPVAALVPPLAGTPSSPLTPVTDAVAPVTAALTTVTTPVATATTPVLNAVTGALEPVTTALAPVTTPLTPITNGVGVIAAPVTNVLGGITTPLAGLPVIGNIVSPTIAPTPVVSGSIAPPLNPAPPNGLVIGTAGVTGGVGQGLAPLTLAAFGQQESYLRSGALAVNRENINARFSVVNVLGLPVLDLAPVTGTLTGTTGGTLPQQNLTLLGGVTSGNYITNINSGLTYNNGLLLPGTTPPSYVQGNNCLNVLGLAGATCWDVPAAQNNQVLIGDGASANGSQEVVIGTNARHLLPNENANDIFTDPNMIGVPNTNYAVRKGHSVVIGDNTLGTANGQTIIGAEATSNVAGGVAIGFQSVANRVGTGVEAYSGLAVPVQGVVSVGSAGAERQITNVAGGTVDTDAVNLRQLRALETQITVGDANAIQYDDVSKGTATLAGVGGTTITNLKAGAVSATSTDAVNGSQLNATNTAVTTIDNSVNTLNNSVNTINNAGTKYFRANSTLAASDATGIDAVAAGGNAVASAANGLALGTGANASLANSVALGAGATTTTGAQAGYTGFALTAPQTSAGEVSVGSAGAERKLTNVAAGSLDTDATNVAQLRAVRSQIGDLDGLAVKYDDATKGSLTLNPGGTSTRVTNVAAGALTPTSTDAVNGAQLNTTNQNVTTVTNTVTTLGDTVNTIDLQGTRFFRANSTLAGASATGIDSVAAGGAAAASATNSVALGTGANATQANSVALGAGAGTTVGAQTNYAAFALAAPQSSAGEVSIGSAGAERKLTNVAAGSADTDGTNVAQLRAVSSQLGDLDALAVKYDDASKSQLTLNAGGASTRISNVTAGALTATSTDAVNGAQLNATNQNVTTVTNTVTTLGDTINTIDLQGTRYFRANTALAGAAATGADSVAAGGASTASAANSVALGTNAAATQANSVALGAGSTTSVGAQTGYTAVALAAPQNSAGEVSIGSAGAERKLTNVAAGSIDTDAANIAQLRAVGSQVTQLDQLAVKYDDATKTVLTLNAGGGSTRITNLSRGAETAASTDAVNGSQLWGWTQDTTNVLSNTSLYNSIQTINTSGGSPYFRANSTLPGAQATGIDSTAAGPQAIAAGANSVATGKSANAAADNSVATGNAAAATGTAAVAVGSNSTASGAQSTAVGADAKATASNSVALGSGSVADRSNSVSVGAVGAERQITNVADGVADTDAANVRQVKAISGDVTNVIAGKDGMFQVENSLARAKPAATGVDSVAGGAGALSAGAQATALGNAANASGSNATAAGNGAVASGTNTAALGQGAVASGANASSFGQAAVASGANAVAIGNNAQAQASGSMALGNGTQVASAATNSVAIGTSSVATRDNSVSVGGGATGDRQITNVRAGTQGTDAVNVQQLRDATSSFGDDLNNLRGDLRKYERNSYAGAASAMAVAGLPSAYQPGKSMASAAVSNYLGQSAVAIGVSTITDNGRWVYKFAGNVNSQGKLGAVVGAGYQF</sequence>
<feature type="domain" description="Trimeric autotransporter adhesin YadA-like stalk" evidence="14">
    <location>
        <begin position="1245"/>
        <end position="1273"/>
    </location>
</feature>
<evidence type="ECO:0000256" key="5">
    <source>
        <dbReference type="ARBA" id="ARBA00022452"/>
    </source>
</evidence>
<feature type="domain" description="Trimeric autotransporter adhesin YadA-like stalk" evidence="14">
    <location>
        <begin position="1299"/>
        <end position="1336"/>
    </location>
</feature>
<keyword evidence="8" id="KW-0653">Protein transport</keyword>
<feature type="signal peptide" evidence="11">
    <location>
        <begin position="1"/>
        <end position="41"/>
    </location>
</feature>
<dbReference type="Pfam" id="PF05658">
    <property type="entry name" value="YadA_head"/>
    <property type="match status" value="10"/>
</dbReference>
<evidence type="ECO:0000256" key="10">
    <source>
        <dbReference type="ARBA" id="ARBA00023237"/>
    </source>
</evidence>
<keyword evidence="16" id="KW-1185">Reference proteome</keyword>
<evidence type="ECO:0000313" key="15">
    <source>
        <dbReference type="EMBL" id="NYE85085.1"/>
    </source>
</evidence>
<feature type="domain" description="Trimeric autotransporter adhesin YadA-like C-terminal membrane anchor" evidence="12">
    <location>
        <begin position="1703"/>
        <end position="1763"/>
    </location>
</feature>
<dbReference type="GO" id="GO:0009279">
    <property type="term" value="C:cell outer membrane"/>
    <property type="evidence" value="ECO:0007669"/>
    <property type="project" value="UniProtKB-SubCell"/>
</dbReference>
<evidence type="ECO:0000256" key="6">
    <source>
        <dbReference type="ARBA" id="ARBA00022692"/>
    </source>
</evidence>
<keyword evidence="4" id="KW-0813">Transport</keyword>
<protein>
    <submittedName>
        <fullName evidence="15">Autotransporter adhesin</fullName>
    </submittedName>
</protein>
<dbReference type="InterPro" id="IPR008635">
    <property type="entry name" value="Coiled_stalk_dom"/>
</dbReference>
<dbReference type="Gene3D" id="2.150.10.10">
    <property type="entry name" value="Serralysin-like metalloprotease, C-terminal"/>
    <property type="match status" value="6"/>
</dbReference>
<feature type="domain" description="Trimeric autotransporter adhesin YadA-like stalk" evidence="14">
    <location>
        <begin position="1464"/>
        <end position="1497"/>
    </location>
</feature>
<dbReference type="Gene3D" id="3.30.1300.30">
    <property type="entry name" value="GSPII I/J protein-like"/>
    <property type="match status" value="1"/>
</dbReference>
<feature type="domain" description="Trimeric autotransporter adhesin YadA-like head" evidence="13">
    <location>
        <begin position="990"/>
        <end position="1016"/>
    </location>
</feature>
<evidence type="ECO:0000256" key="7">
    <source>
        <dbReference type="ARBA" id="ARBA00022729"/>
    </source>
</evidence>
<feature type="domain" description="Trimeric autotransporter adhesin YadA-like head" evidence="13">
    <location>
        <begin position="1530"/>
        <end position="1554"/>
    </location>
</feature>
<feature type="domain" description="Trimeric autotransporter adhesin YadA-like head" evidence="13">
    <location>
        <begin position="1364"/>
        <end position="1390"/>
    </location>
</feature>
<evidence type="ECO:0000256" key="9">
    <source>
        <dbReference type="ARBA" id="ARBA00023136"/>
    </source>
</evidence>
<feature type="domain" description="Trimeric autotransporter adhesin YadA-like head" evidence="13">
    <location>
        <begin position="1556"/>
        <end position="1580"/>
    </location>
</feature>
<keyword evidence="7 11" id="KW-0732">Signal</keyword>
<dbReference type="CDD" id="cd12820">
    <property type="entry name" value="LbR_YadA-like"/>
    <property type="match status" value="1"/>
</dbReference>
<feature type="domain" description="Trimeric autotransporter adhesin YadA-like head" evidence="13">
    <location>
        <begin position="1434"/>
        <end position="1458"/>
    </location>
</feature>
<dbReference type="Gene3D" id="1.20.5.170">
    <property type="match status" value="3"/>
</dbReference>
<comment type="caution">
    <text evidence="15">The sequence shown here is derived from an EMBL/GenBank/DDBJ whole genome shotgun (WGS) entry which is preliminary data.</text>
</comment>
<feature type="domain" description="Trimeric autotransporter adhesin YadA-like head" evidence="13">
    <location>
        <begin position="782"/>
        <end position="808"/>
    </location>
</feature>
<dbReference type="Pfam" id="PF05662">
    <property type="entry name" value="YadA_stalk"/>
    <property type="match status" value="10"/>
</dbReference>
<evidence type="ECO:0000256" key="11">
    <source>
        <dbReference type="SAM" id="SignalP"/>
    </source>
</evidence>
<feature type="domain" description="Trimeric autotransporter adhesin YadA-like stalk" evidence="14">
    <location>
        <begin position="718"/>
        <end position="761"/>
    </location>
</feature>
<name>A0A7Y9IXT9_9BURK</name>
<feature type="chain" id="PRO_5031403414" evidence="11">
    <location>
        <begin position="42"/>
        <end position="1763"/>
    </location>
</feature>
<evidence type="ECO:0000256" key="8">
    <source>
        <dbReference type="ARBA" id="ARBA00022927"/>
    </source>
</evidence>
<comment type="similarity">
    <text evidence="3">Belongs to the autotransporter-2 (AT-2) (TC 1.B.40) family.</text>
</comment>
<keyword evidence="9" id="KW-0472">Membrane</keyword>
<feature type="domain" description="Trimeric autotransporter adhesin YadA-like stalk" evidence="14">
    <location>
        <begin position="911"/>
        <end position="955"/>
    </location>
</feature>
<dbReference type="InterPro" id="IPR008640">
    <property type="entry name" value="Adhesin_Head_dom"/>
</dbReference>
<feature type="domain" description="Trimeric autotransporter adhesin YadA-like head" evidence="13">
    <location>
        <begin position="1406"/>
        <end position="1432"/>
    </location>
</feature>
<evidence type="ECO:0000259" key="12">
    <source>
        <dbReference type="Pfam" id="PF03895"/>
    </source>
</evidence>
<dbReference type="InterPro" id="IPR005594">
    <property type="entry name" value="YadA_C"/>
</dbReference>
<feature type="domain" description="Trimeric autotransporter adhesin YadA-like stalk" evidence="14">
    <location>
        <begin position="1051"/>
        <end position="1078"/>
    </location>
</feature>
<evidence type="ECO:0000259" key="13">
    <source>
        <dbReference type="Pfam" id="PF05658"/>
    </source>
</evidence>
<feature type="domain" description="Trimeric autotransporter adhesin YadA-like stalk" evidence="14">
    <location>
        <begin position="664"/>
        <end position="696"/>
    </location>
</feature>
<dbReference type="InterPro" id="IPR011049">
    <property type="entry name" value="Serralysin-like_metalloprot_C"/>
</dbReference>
<reference evidence="15 16" key="1">
    <citation type="submission" date="2020-07" db="EMBL/GenBank/DDBJ databases">
        <title>Genomic Encyclopedia of Type Strains, Phase IV (KMG-V): Genome sequencing to study the core and pangenomes of soil and plant-associated prokaryotes.</title>
        <authorList>
            <person name="Whitman W."/>
        </authorList>
    </citation>
    <scope>NUCLEOTIDE SEQUENCE [LARGE SCALE GENOMIC DNA]</scope>
    <source>
        <strain evidence="15 16">SAS40</strain>
    </source>
</reference>
<evidence type="ECO:0000256" key="3">
    <source>
        <dbReference type="ARBA" id="ARBA00005848"/>
    </source>
</evidence>
<feature type="domain" description="Trimeric autotransporter adhesin YadA-like head" evidence="13">
    <location>
        <begin position="1188"/>
        <end position="1210"/>
    </location>
</feature>
<evidence type="ECO:0000256" key="2">
    <source>
        <dbReference type="ARBA" id="ARBA00004442"/>
    </source>
</evidence>
<accession>A0A7Y9IXT9</accession>
<feature type="domain" description="Trimeric autotransporter adhesin YadA-like stalk" evidence="14">
    <location>
        <begin position="1105"/>
        <end position="1149"/>
    </location>
</feature>
<dbReference type="SUPFAM" id="SSF54523">
    <property type="entry name" value="Pili subunits"/>
    <property type="match status" value="1"/>
</dbReference>
<keyword evidence="5" id="KW-1134">Transmembrane beta strand</keyword>
<organism evidence="15 16">
    <name type="scientific">Pigmentiphaga litoralis</name>
    <dbReference type="NCBI Taxonomy" id="516702"/>
    <lineage>
        <taxon>Bacteria</taxon>
        <taxon>Pseudomonadati</taxon>
        <taxon>Pseudomonadota</taxon>
        <taxon>Betaproteobacteria</taxon>
        <taxon>Burkholderiales</taxon>
        <taxon>Alcaligenaceae</taxon>
        <taxon>Pigmentiphaga</taxon>
    </lineage>
</organism>
<feature type="domain" description="Trimeric autotransporter adhesin YadA-like head" evidence="13">
    <location>
        <begin position="1584"/>
        <end position="1609"/>
    </location>
</feature>
<keyword evidence="10" id="KW-0998">Cell outer membrane</keyword>